<dbReference type="InterPro" id="IPR001789">
    <property type="entry name" value="Sig_transdc_resp-reg_receiver"/>
</dbReference>
<feature type="modified residue" description="4-aspartylphosphate" evidence="5">
    <location>
        <position position="59"/>
    </location>
</feature>
<dbReference type="SMART" id="SM00850">
    <property type="entry name" value="LytTR"/>
    <property type="match status" value="1"/>
</dbReference>
<keyword evidence="2" id="KW-0805">Transcription regulation</keyword>
<dbReference type="InterPro" id="IPR007492">
    <property type="entry name" value="LytTR_DNA-bd_dom"/>
</dbReference>
<dbReference type="PANTHER" id="PTHR48111:SF17">
    <property type="entry name" value="TRANSCRIPTIONAL REGULATORY PROTEIN YPDB"/>
    <property type="match status" value="1"/>
</dbReference>
<name>A0ABV4VA35_9BACL</name>
<keyword evidence="3" id="KW-0238">DNA-binding</keyword>
<organism evidence="7 8">
    <name type="scientific">Paenibacillus oleatilyticus</name>
    <dbReference type="NCBI Taxonomy" id="2594886"/>
    <lineage>
        <taxon>Bacteria</taxon>
        <taxon>Bacillati</taxon>
        <taxon>Bacillota</taxon>
        <taxon>Bacilli</taxon>
        <taxon>Bacillales</taxon>
        <taxon>Paenibacillaceae</taxon>
        <taxon>Paenibacillus</taxon>
    </lineage>
</organism>
<gene>
    <name evidence="7" type="ORF">ACEU3E_30395</name>
</gene>
<evidence type="ECO:0000256" key="2">
    <source>
        <dbReference type="ARBA" id="ARBA00023015"/>
    </source>
</evidence>
<proteinExistence type="predicted"/>
<dbReference type="EMBL" id="JBHDLN010000022">
    <property type="protein sequence ID" value="MFB0846513.1"/>
    <property type="molecule type" value="Genomic_DNA"/>
</dbReference>
<dbReference type="Pfam" id="PF00072">
    <property type="entry name" value="Response_reg"/>
    <property type="match status" value="1"/>
</dbReference>
<evidence type="ECO:0000259" key="6">
    <source>
        <dbReference type="PROSITE" id="PS50110"/>
    </source>
</evidence>
<dbReference type="SUPFAM" id="SSF52172">
    <property type="entry name" value="CheY-like"/>
    <property type="match status" value="1"/>
</dbReference>
<reference evidence="7 8" key="1">
    <citation type="submission" date="2024-09" db="EMBL/GenBank/DDBJ databases">
        <authorList>
            <person name="Makale K.P.P."/>
            <person name="Makhzoum A."/>
            <person name="Rantong G."/>
            <person name="Rahube T.O."/>
        </authorList>
    </citation>
    <scope>NUCLEOTIDE SEQUENCE [LARGE SCALE GENOMIC DNA]</scope>
    <source>
        <strain evidence="7 8">KM_D13</strain>
    </source>
</reference>
<keyword evidence="1 5" id="KW-0597">Phosphoprotein</keyword>
<dbReference type="Gene3D" id="2.40.50.1020">
    <property type="entry name" value="LytTr DNA-binding domain"/>
    <property type="match status" value="1"/>
</dbReference>
<dbReference type="InterPro" id="IPR039420">
    <property type="entry name" value="WalR-like"/>
</dbReference>
<dbReference type="PROSITE" id="PS50110">
    <property type="entry name" value="RESPONSE_REGULATORY"/>
    <property type="match status" value="1"/>
</dbReference>
<dbReference type="InterPro" id="IPR011006">
    <property type="entry name" value="CheY-like_superfamily"/>
</dbReference>
<evidence type="ECO:0000313" key="7">
    <source>
        <dbReference type="EMBL" id="MFB0846513.1"/>
    </source>
</evidence>
<sequence length="258" mass="29685">MKFLRKYTVIIAVDDIFQRQALIYFLKEVNNIEIIDSVSSGERLIESYKKHFADIIVIDIGLPKKDGITAAKEILSFGNPQIIIITGNTERENILIGYELNFAGYIIKPVDQCKFLRAINEAAKRIETKLQTSVGMVNQSNFILINCRYNYRHQQIPEHLIVYIKKEDKYLSHIHLADGGILKTSTTLKEMSTQSDSMFRSNKSYLVNTRYIRAVFASVHTPGSYEITLTNSIEVLPLSSKYYHEYLAKVRSFNNFLL</sequence>
<accession>A0ABV4VA35</accession>
<evidence type="ECO:0000313" key="8">
    <source>
        <dbReference type="Proteomes" id="UP001575622"/>
    </source>
</evidence>
<dbReference type="Pfam" id="PF04397">
    <property type="entry name" value="LytTR"/>
    <property type="match status" value="1"/>
</dbReference>
<evidence type="ECO:0000256" key="3">
    <source>
        <dbReference type="ARBA" id="ARBA00023125"/>
    </source>
</evidence>
<comment type="caution">
    <text evidence="7">The sequence shown here is derived from an EMBL/GenBank/DDBJ whole genome shotgun (WGS) entry which is preliminary data.</text>
</comment>
<evidence type="ECO:0000256" key="5">
    <source>
        <dbReference type="PROSITE-ProRule" id="PRU00169"/>
    </source>
</evidence>
<evidence type="ECO:0000256" key="4">
    <source>
        <dbReference type="ARBA" id="ARBA00023163"/>
    </source>
</evidence>
<dbReference type="Gene3D" id="3.40.50.2300">
    <property type="match status" value="1"/>
</dbReference>
<dbReference type="PANTHER" id="PTHR48111">
    <property type="entry name" value="REGULATOR OF RPOS"/>
    <property type="match status" value="1"/>
</dbReference>
<dbReference type="Proteomes" id="UP001575622">
    <property type="component" value="Unassembled WGS sequence"/>
</dbReference>
<keyword evidence="8" id="KW-1185">Reference proteome</keyword>
<evidence type="ECO:0000256" key="1">
    <source>
        <dbReference type="ARBA" id="ARBA00022553"/>
    </source>
</evidence>
<dbReference type="RefSeq" id="WP_373956463.1">
    <property type="nucleotide sequence ID" value="NZ_JBHDLN010000022.1"/>
</dbReference>
<dbReference type="SMART" id="SM00448">
    <property type="entry name" value="REC"/>
    <property type="match status" value="1"/>
</dbReference>
<keyword evidence="4" id="KW-0804">Transcription</keyword>
<protein>
    <submittedName>
        <fullName evidence="7">LytR/AlgR family response regulator transcription factor</fullName>
    </submittedName>
</protein>
<feature type="domain" description="Response regulatory" evidence="6">
    <location>
        <begin position="8"/>
        <end position="123"/>
    </location>
</feature>